<dbReference type="Gene3D" id="3.10.560.10">
    <property type="entry name" value="Outer membrane lipoprotein wza domain like"/>
    <property type="match status" value="1"/>
</dbReference>
<dbReference type="GO" id="GO:0003677">
    <property type="term" value="F:DNA binding"/>
    <property type="evidence" value="ECO:0007669"/>
    <property type="project" value="InterPro"/>
</dbReference>
<sequence length="193" mass="19475">MELTRLKVAALGLVVTVAVAIAVALMGAQRSPDLVLKIEPSEDQPGVTVYVGGAVRSPGLYTLDYGAHVADALDAAGGPVDAEISAVPMADKLKDGQEIFVPASSSASSAPEGSPSAASGSAPGSTGRVNVNTAGASELQSLPGIGPALSQRIIDYRTRNGPFSTLDDLAGVRGISSRMVEELRELATTGTSS</sequence>
<dbReference type="InterPro" id="IPR051675">
    <property type="entry name" value="Endo/Exo/Phosphatase_dom_1"/>
</dbReference>
<dbReference type="InterPro" id="IPR019554">
    <property type="entry name" value="Soluble_ligand-bd"/>
</dbReference>
<dbReference type="PANTHER" id="PTHR21180:SF32">
    <property type="entry name" value="ENDONUCLEASE_EXONUCLEASE_PHOSPHATASE FAMILY DOMAIN-CONTAINING PROTEIN 1"/>
    <property type="match status" value="1"/>
</dbReference>
<gene>
    <name evidence="3" type="ORF">NITHO_730002</name>
</gene>
<dbReference type="SMART" id="SM00278">
    <property type="entry name" value="HhH1"/>
    <property type="match status" value="2"/>
</dbReference>
<comment type="caution">
    <text evidence="3">The sequence shown here is derived from an EMBL/GenBank/DDBJ whole genome shotgun (WGS) entry which is preliminary data.</text>
</comment>
<dbReference type="PANTHER" id="PTHR21180">
    <property type="entry name" value="ENDONUCLEASE/EXONUCLEASE/PHOSPHATASE FAMILY DOMAIN-CONTAINING PROTEIN 1"/>
    <property type="match status" value="1"/>
</dbReference>
<feature type="compositionally biased region" description="Low complexity" evidence="1">
    <location>
        <begin position="102"/>
        <end position="125"/>
    </location>
</feature>
<dbReference type="SUPFAM" id="SSF47781">
    <property type="entry name" value="RuvA domain 2-like"/>
    <property type="match status" value="1"/>
</dbReference>
<evidence type="ECO:0000313" key="4">
    <source>
        <dbReference type="Proteomes" id="UP000004221"/>
    </source>
</evidence>
<dbReference type="NCBIfam" id="TIGR00426">
    <property type="entry name" value="competence protein ComEA helix-hairpin-helix repeat region"/>
    <property type="match status" value="1"/>
</dbReference>
<dbReference type="InterPro" id="IPR004509">
    <property type="entry name" value="Competence_ComEA_HhH"/>
</dbReference>
<dbReference type="GO" id="GO:0015628">
    <property type="term" value="P:protein secretion by the type II secretion system"/>
    <property type="evidence" value="ECO:0007669"/>
    <property type="project" value="TreeGrafter"/>
</dbReference>
<dbReference type="Pfam" id="PF12836">
    <property type="entry name" value="HHH_3"/>
    <property type="match status" value="1"/>
</dbReference>
<dbReference type="AlphaFoldDB" id="I4EN34"/>
<dbReference type="OrthoDB" id="9790239at2"/>
<dbReference type="Proteomes" id="UP000004221">
    <property type="component" value="Unassembled WGS sequence"/>
</dbReference>
<dbReference type="InterPro" id="IPR003583">
    <property type="entry name" value="Hlx-hairpin-Hlx_DNA-bd_motif"/>
</dbReference>
<evidence type="ECO:0000313" key="3">
    <source>
        <dbReference type="EMBL" id="CCF86097.1"/>
    </source>
</evidence>
<dbReference type="RefSeq" id="WP_008481715.1">
    <property type="nucleotide sequence ID" value="NZ_CAGS01000701.1"/>
</dbReference>
<evidence type="ECO:0000259" key="2">
    <source>
        <dbReference type="SMART" id="SM00278"/>
    </source>
</evidence>
<proteinExistence type="predicted"/>
<accession>I4EN34</accession>
<evidence type="ECO:0000256" key="1">
    <source>
        <dbReference type="SAM" id="MobiDB-lite"/>
    </source>
</evidence>
<feature type="region of interest" description="Disordered" evidence="1">
    <location>
        <begin position="102"/>
        <end position="131"/>
    </location>
</feature>
<dbReference type="GO" id="GO:0006281">
    <property type="term" value="P:DNA repair"/>
    <property type="evidence" value="ECO:0007669"/>
    <property type="project" value="InterPro"/>
</dbReference>
<feature type="domain" description="Helix-hairpin-helix DNA-binding motif class 1" evidence="2">
    <location>
        <begin position="167"/>
        <end position="186"/>
    </location>
</feature>
<dbReference type="InterPro" id="IPR010994">
    <property type="entry name" value="RuvA_2-like"/>
</dbReference>
<keyword evidence="4" id="KW-1185">Reference proteome</keyword>
<dbReference type="Gene3D" id="1.10.150.320">
    <property type="entry name" value="Photosystem II 12 kDa extrinsic protein"/>
    <property type="match status" value="1"/>
</dbReference>
<feature type="domain" description="Helix-hairpin-helix DNA-binding motif class 1" evidence="2">
    <location>
        <begin position="137"/>
        <end position="156"/>
    </location>
</feature>
<dbReference type="EMBL" id="CAGS01000701">
    <property type="protein sequence ID" value="CCF86097.1"/>
    <property type="molecule type" value="Genomic_DNA"/>
</dbReference>
<protein>
    <submittedName>
        <fullName evidence="3">Helix-hairpin-helix motif protein</fullName>
    </submittedName>
</protein>
<name>I4EN34_9BACT</name>
<reference evidence="3 4" key="1">
    <citation type="journal article" date="2012" name="ISME J.">
        <title>Nitrification expanded: discovery, physiology and genomics of a nitrite-oxidizing bacterium from the phylum Chloroflexi.</title>
        <authorList>
            <person name="Sorokin D.Y."/>
            <person name="Lucker S."/>
            <person name="Vejmelkova D."/>
            <person name="Kostrikina N.A."/>
            <person name="Kleerebezem R."/>
            <person name="Rijpstra W.I."/>
            <person name="Damste J.S."/>
            <person name="Le Paslier D."/>
            <person name="Muyzer G."/>
            <person name="Wagner M."/>
            <person name="van Loosdrecht M.C."/>
            <person name="Daims H."/>
        </authorList>
    </citation>
    <scope>NUCLEOTIDE SEQUENCE [LARGE SCALE GENOMIC DNA]</scope>
    <source>
        <strain evidence="4">none</strain>
    </source>
</reference>
<dbReference type="GO" id="GO:0015627">
    <property type="term" value="C:type II protein secretion system complex"/>
    <property type="evidence" value="ECO:0007669"/>
    <property type="project" value="TreeGrafter"/>
</dbReference>
<dbReference type="Pfam" id="PF10531">
    <property type="entry name" value="SLBB"/>
    <property type="match status" value="1"/>
</dbReference>
<organism evidence="3 4">
    <name type="scientific">Nitrolancea hollandica Lb</name>
    <dbReference type="NCBI Taxonomy" id="1129897"/>
    <lineage>
        <taxon>Bacteria</taxon>
        <taxon>Pseudomonadati</taxon>
        <taxon>Thermomicrobiota</taxon>
        <taxon>Thermomicrobia</taxon>
        <taxon>Sphaerobacterales</taxon>
        <taxon>Sphaerobacterineae</taxon>
        <taxon>Sphaerobacteraceae</taxon>
        <taxon>Nitrolancea</taxon>
    </lineage>
</organism>